<name>A0A327LAX8_9BRAD</name>
<dbReference type="PANTHER" id="PTHR47623">
    <property type="entry name" value="OS09G0287300 PROTEIN"/>
    <property type="match status" value="1"/>
</dbReference>
<dbReference type="InterPro" id="IPR029033">
    <property type="entry name" value="His_PPase_superfam"/>
</dbReference>
<dbReference type="PANTHER" id="PTHR47623:SF1">
    <property type="entry name" value="OS09G0287300 PROTEIN"/>
    <property type="match status" value="1"/>
</dbReference>
<dbReference type="CDD" id="cd07067">
    <property type="entry name" value="HP_PGM_like"/>
    <property type="match status" value="1"/>
</dbReference>
<keyword evidence="2" id="KW-1185">Reference proteome</keyword>
<dbReference type="SUPFAM" id="SSF53254">
    <property type="entry name" value="Phosphoglycerate mutase-like"/>
    <property type="match status" value="1"/>
</dbReference>
<proteinExistence type="predicted"/>
<reference evidence="1 2" key="1">
    <citation type="submission" date="2017-07" db="EMBL/GenBank/DDBJ databases">
        <title>Draft Genome Sequences of Select Purple Nonsulfur Bacteria.</title>
        <authorList>
            <person name="Lasarre B."/>
            <person name="Mckinlay J.B."/>
        </authorList>
    </citation>
    <scope>NUCLEOTIDE SEQUENCE [LARGE SCALE GENOMIC DNA]</scope>
    <source>
        <strain evidence="1 2">DSM 5909</strain>
    </source>
</reference>
<dbReference type="AlphaFoldDB" id="A0A327LAX8"/>
<evidence type="ECO:0000313" key="2">
    <source>
        <dbReference type="Proteomes" id="UP000249130"/>
    </source>
</evidence>
<protein>
    <recommendedName>
        <fullName evidence="3">Phosphoglycerate mutase</fullName>
    </recommendedName>
</protein>
<evidence type="ECO:0008006" key="3">
    <source>
        <dbReference type="Google" id="ProtNLM"/>
    </source>
</evidence>
<dbReference type="InterPro" id="IPR013078">
    <property type="entry name" value="His_Pase_superF_clade-1"/>
</dbReference>
<dbReference type="RefSeq" id="WP_111418256.1">
    <property type="nucleotide sequence ID" value="NZ_NPEX01000030.1"/>
</dbReference>
<gene>
    <name evidence="1" type="ORF">CH341_06645</name>
</gene>
<dbReference type="OrthoDB" id="9810154at2"/>
<dbReference type="Gene3D" id="3.40.50.1240">
    <property type="entry name" value="Phosphoglycerate mutase-like"/>
    <property type="match status" value="1"/>
</dbReference>
<sequence length="175" mass="19265">MRRLILLRHTKADPAGAGISDHARPLNGRGGTAADRIGAYMARHHLVPDRVLCSTAQRTRDTWAHVAHQLGEPPAAEFERRIYDASLERLLAVVKDIPEEAHAALVVGHNPGLHQLATALIATGDVEDRERLREKLPTGGLVVIDFAVDHWKAIRPQGGRLDRFVSPRTLEDEPA</sequence>
<dbReference type="Proteomes" id="UP000249130">
    <property type="component" value="Unassembled WGS sequence"/>
</dbReference>
<dbReference type="EMBL" id="NPEX01000030">
    <property type="protein sequence ID" value="RAI44888.1"/>
    <property type="molecule type" value="Genomic_DNA"/>
</dbReference>
<organism evidence="1 2">
    <name type="scientific">Rhodoplanes roseus</name>
    <dbReference type="NCBI Taxonomy" id="29409"/>
    <lineage>
        <taxon>Bacteria</taxon>
        <taxon>Pseudomonadati</taxon>
        <taxon>Pseudomonadota</taxon>
        <taxon>Alphaproteobacteria</taxon>
        <taxon>Hyphomicrobiales</taxon>
        <taxon>Nitrobacteraceae</taxon>
        <taxon>Rhodoplanes</taxon>
    </lineage>
</organism>
<accession>A0A327LAX8</accession>
<comment type="caution">
    <text evidence="1">The sequence shown here is derived from an EMBL/GenBank/DDBJ whole genome shotgun (WGS) entry which is preliminary data.</text>
</comment>
<dbReference type="Pfam" id="PF00300">
    <property type="entry name" value="His_Phos_1"/>
    <property type="match status" value="1"/>
</dbReference>
<evidence type="ECO:0000313" key="1">
    <source>
        <dbReference type="EMBL" id="RAI44888.1"/>
    </source>
</evidence>